<keyword evidence="1" id="KW-0175">Coiled coil</keyword>
<dbReference type="EMBL" id="JABTDW010000001">
    <property type="protein sequence ID" value="NSB16491.1"/>
    <property type="molecule type" value="Genomic_DNA"/>
</dbReference>
<organism evidence="2 3">
    <name type="scientific">Clostridium beijerinckii</name>
    <name type="common">Clostridium MP</name>
    <dbReference type="NCBI Taxonomy" id="1520"/>
    <lineage>
        <taxon>Bacteria</taxon>
        <taxon>Bacillati</taxon>
        <taxon>Bacillota</taxon>
        <taxon>Clostridia</taxon>
        <taxon>Eubacteriales</taxon>
        <taxon>Clostridiaceae</taxon>
        <taxon>Clostridium</taxon>
    </lineage>
</organism>
<sequence>MAVVNIIEPNITEEENAENLKRVEEVLKKIANEMRMRESKEYSAV</sequence>
<dbReference type="Proteomes" id="UP000822184">
    <property type="component" value="Unassembled WGS sequence"/>
</dbReference>
<accession>A0AAE5H790</accession>
<name>A0AAE5H790_CLOBE</name>
<proteinExistence type="predicted"/>
<evidence type="ECO:0000313" key="3">
    <source>
        <dbReference type="Proteomes" id="UP000822184"/>
    </source>
</evidence>
<dbReference type="AlphaFoldDB" id="A0AAE5H790"/>
<evidence type="ECO:0000256" key="1">
    <source>
        <dbReference type="SAM" id="Coils"/>
    </source>
</evidence>
<evidence type="ECO:0000313" key="2">
    <source>
        <dbReference type="EMBL" id="NSB16491.1"/>
    </source>
</evidence>
<protein>
    <submittedName>
        <fullName evidence="2">Uncharacterized protein</fullName>
    </submittedName>
</protein>
<dbReference type="RefSeq" id="WP_173715366.1">
    <property type="nucleotide sequence ID" value="NZ_JABTDW010000001.1"/>
</dbReference>
<feature type="coiled-coil region" evidence="1">
    <location>
        <begin position="13"/>
        <end position="40"/>
    </location>
</feature>
<gene>
    <name evidence="2" type="ORF">BCD95_004750</name>
</gene>
<comment type="caution">
    <text evidence="2">The sequence shown here is derived from an EMBL/GenBank/DDBJ whole genome shotgun (WGS) entry which is preliminary data.</text>
</comment>
<reference evidence="2" key="1">
    <citation type="submission" date="2020-06" db="EMBL/GenBank/DDBJ databases">
        <title>Genomic insights into acetone-butanol-ethanol (ABE) fermentation by sequencing solventogenic clostridia strains.</title>
        <authorList>
            <person name="Brown S."/>
        </authorList>
    </citation>
    <scope>NUCLEOTIDE SEQUENCE</scope>
    <source>
        <strain evidence="2">DJ123</strain>
    </source>
</reference>